<organism evidence="3 4">
    <name type="scientific">Ralstonia pickettii</name>
    <name type="common">Burkholderia pickettii</name>
    <dbReference type="NCBI Taxonomy" id="329"/>
    <lineage>
        <taxon>Bacteria</taxon>
        <taxon>Pseudomonadati</taxon>
        <taxon>Pseudomonadota</taxon>
        <taxon>Betaproteobacteria</taxon>
        <taxon>Burkholderiales</taxon>
        <taxon>Burkholderiaceae</taxon>
        <taxon>Ralstonia</taxon>
    </lineage>
</organism>
<comment type="caution">
    <text evidence="3">The sequence shown here is derived from an EMBL/GenBank/DDBJ whole genome shotgun (WGS) entry which is preliminary data.</text>
</comment>
<dbReference type="SMART" id="SM00257">
    <property type="entry name" value="LysM"/>
    <property type="match status" value="1"/>
</dbReference>
<proteinExistence type="predicted"/>
<dbReference type="AlphaFoldDB" id="A0A2N4TU84"/>
<evidence type="ECO:0000259" key="1">
    <source>
        <dbReference type="SMART" id="SM00257"/>
    </source>
</evidence>
<dbReference type="Proteomes" id="UP000234456">
    <property type="component" value="Unassembled WGS sequence"/>
</dbReference>
<evidence type="ECO:0000313" key="2">
    <source>
        <dbReference type="EMBL" id="PLC40089.1"/>
    </source>
</evidence>
<gene>
    <name evidence="3" type="ORF">C0Q88_00495</name>
    <name evidence="2" type="ORF">C0Q88_24055</name>
</gene>
<dbReference type="EMBL" id="PKQE01000001">
    <property type="protein sequence ID" value="PLC43256.1"/>
    <property type="molecule type" value="Genomic_DNA"/>
</dbReference>
<dbReference type="EMBL" id="PKQE01000008">
    <property type="protein sequence ID" value="PLC40089.1"/>
    <property type="molecule type" value="Genomic_DNA"/>
</dbReference>
<accession>A0A2N4TU84</accession>
<evidence type="ECO:0000313" key="4">
    <source>
        <dbReference type="Proteomes" id="UP000234456"/>
    </source>
</evidence>
<dbReference type="RefSeq" id="WP_102063934.1">
    <property type="nucleotide sequence ID" value="NZ_PKQE01000001.1"/>
</dbReference>
<dbReference type="Pfam" id="PF01476">
    <property type="entry name" value="LysM"/>
    <property type="match status" value="1"/>
</dbReference>
<dbReference type="Gene3D" id="3.10.350.10">
    <property type="entry name" value="LysM domain"/>
    <property type="match status" value="1"/>
</dbReference>
<dbReference type="SUPFAM" id="SSF54106">
    <property type="entry name" value="LysM domain"/>
    <property type="match status" value="1"/>
</dbReference>
<protein>
    <submittedName>
        <fullName evidence="3">Peptidoglycan-binding protein</fullName>
    </submittedName>
</protein>
<name>A0A2N4TU84_RALPI</name>
<dbReference type="OrthoDB" id="7282926at2"/>
<sequence length="247" mass="27373">MVTKAQAKPKTDFERWQDYINTAAQHPDRWNGYDCDIQAAVAEYNRHLMGNAGYLPLDWQIVKAMVWVETGADSEAWSTRPMQIGNLGDPALNTLLRGEEGSDLIVPPAIRTRLNAGLARTVPAWNIRAGVGYLLTRMAKFDVRSVRDADDKVYEVAVKAGDSFDKIARAQGSTLAEMRALNPNAATLKPGQVVKYRKAAMRKVITGWRPVTTQNIAVLYNHGDAAYIRKLDYVLTLIPKIGTAACK</sequence>
<reference evidence="3 4" key="1">
    <citation type="submission" date="2017-12" db="EMBL/GenBank/DDBJ databases">
        <title>Draft genome sequence of Ralstonia pickettii 52.</title>
        <authorList>
            <person name="Zheng B."/>
        </authorList>
    </citation>
    <scope>NUCLEOTIDE SEQUENCE [LARGE SCALE GENOMIC DNA]</scope>
    <source>
        <strain evidence="3 4">52</strain>
    </source>
</reference>
<dbReference type="CDD" id="cd00118">
    <property type="entry name" value="LysM"/>
    <property type="match status" value="1"/>
</dbReference>
<evidence type="ECO:0000313" key="3">
    <source>
        <dbReference type="EMBL" id="PLC43256.1"/>
    </source>
</evidence>
<dbReference type="InterPro" id="IPR036779">
    <property type="entry name" value="LysM_dom_sf"/>
</dbReference>
<dbReference type="InterPro" id="IPR018392">
    <property type="entry name" value="LysM"/>
</dbReference>
<feature type="domain" description="LysM" evidence="1">
    <location>
        <begin position="155"/>
        <end position="197"/>
    </location>
</feature>